<organism evidence="1">
    <name type="scientific">Paraconexibacter sp. AEG42_29</name>
    <dbReference type="NCBI Taxonomy" id="2997339"/>
    <lineage>
        <taxon>Bacteria</taxon>
        <taxon>Bacillati</taxon>
        <taxon>Actinomycetota</taxon>
        <taxon>Thermoleophilia</taxon>
        <taxon>Solirubrobacterales</taxon>
        <taxon>Paraconexibacteraceae</taxon>
        <taxon>Paraconexibacter</taxon>
    </lineage>
</organism>
<sequence length="287" mass="30366">MITLRAGDLEADWLPDDGMVGASLRWRGGELLGQRGGLDAYRAKGSAFGIPLLAPWANRLDGLQYGGVTIDPDAVKLDGNGLPKDGVLAGRTWTVAEQTDDHAVVTLDADEAILAVFPFPHAWQVAVTLAPDAMTVATTLTATGDVPVPIAFGWHPLFQLPGVPRAELDVTLPVTTELTLDDRGIPDGGTRPAEWATGPLADRTVDAEYSAFDGDLVLRGGDLELRASFGGDDYPVGHAWAPAGEPFVAWEPMTAPTNALVTGDGLRHVQPGESFTATFSVHVRKLT</sequence>
<dbReference type="InterPro" id="IPR008183">
    <property type="entry name" value="Aldose_1/G6P_1-epimerase"/>
</dbReference>
<reference evidence="1" key="1">
    <citation type="submission" date="2022-12" db="EMBL/GenBank/DDBJ databases">
        <title>Paraconexibacter alkalitolerans sp. nov. and Baekduia alba sp. nov., isolated from soil and emended description of the genera Paraconexibacter (Chun et al., 2020) and Baekduia (An et al., 2020).</title>
        <authorList>
            <person name="Vieira S."/>
            <person name="Huber K.J."/>
            <person name="Geppert A."/>
            <person name="Wolf J."/>
            <person name="Neumann-Schaal M."/>
            <person name="Muesken M."/>
            <person name="Overmann J."/>
        </authorList>
    </citation>
    <scope>NUCLEOTIDE SEQUENCE</scope>
    <source>
        <strain evidence="1">AEG42_29</strain>
    </source>
</reference>
<dbReference type="InterPro" id="IPR011013">
    <property type="entry name" value="Gal_mutarotase_sf_dom"/>
</dbReference>
<dbReference type="GO" id="GO:0005975">
    <property type="term" value="P:carbohydrate metabolic process"/>
    <property type="evidence" value="ECO:0007669"/>
    <property type="project" value="InterPro"/>
</dbReference>
<dbReference type="AlphaFoldDB" id="A0AAU7AWZ8"/>
<dbReference type="Pfam" id="PF01263">
    <property type="entry name" value="Aldose_epim"/>
    <property type="match status" value="1"/>
</dbReference>
<dbReference type="CDD" id="cd01081">
    <property type="entry name" value="Aldose_epim"/>
    <property type="match status" value="1"/>
</dbReference>
<accession>A0AAU7AWZ8</accession>
<name>A0AAU7AWZ8_9ACTN</name>
<dbReference type="GO" id="GO:0030246">
    <property type="term" value="F:carbohydrate binding"/>
    <property type="evidence" value="ECO:0007669"/>
    <property type="project" value="InterPro"/>
</dbReference>
<protein>
    <recommendedName>
        <fullName evidence="2">Aldose 1-epimerase</fullName>
    </recommendedName>
</protein>
<dbReference type="RefSeq" id="WP_354697470.1">
    <property type="nucleotide sequence ID" value="NZ_CP114014.1"/>
</dbReference>
<gene>
    <name evidence="1" type="ORF">DSM112329_03100</name>
</gene>
<dbReference type="KEGG" id="parq:DSM112329_03100"/>
<dbReference type="EMBL" id="CP114014">
    <property type="protein sequence ID" value="XAY06233.1"/>
    <property type="molecule type" value="Genomic_DNA"/>
</dbReference>
<evidence type="ECO:0000313" key="1">
    <source>
        <dbReference type="EMBL" id="XAY06233.1"/>
    </source>
</evidence>
<evidence type="ECO:0008006" key="2">
    <source>
        <dbReference type="Google" id="ProtNLM"/>
    </source>
</evidence>
<proteinExistence type="predicted"/>
<dbReference type="Gene3D" id="2.70.98.10">
    <property type="match status" value="1"/>
</dbReference>
<dbReference type="SUPFAM" id="SSF74650">
    <property type="entry name" value="Galactose mutarotase-like"/>
    <property type="match status" value="1"/>
</dbReference>
<dbReference type="InterPro" id="IPR014718">
    <property type="entry name" value="GH-type_carb-bd"/>
</dbReference>
<dbReference type="GO" id="GO:0016853">
    <property type="term" value="F:isomerase activity"/>
    <property type="evidence" value="ECO:0007669"/>
    <property type="project" value="InterPro"/>
</dbReference>